<evidence type="ECO:0000313" key="2">
    <source>
        <dbReference type="EMBL" id="KAJ7325598.1"/>
    </source>
</evidence>
<feature type="compositionally biased region" description="Basic and acidic residues" evidence="1">
    <location>
        <begin position="133"/>
        <end position="145"/>
    </location>
</feature>
<sequence length="202" mass="22459">RGPARATQHAELEALTHRALTPAGVRVVISDDAEGHHTTHPQFHNAVDLIPTRRHQQRQVQYCSCERHVCRACYIPAGKFASPRPDFRYIPSICREAKLIVGCNSSEASHLLRRDLVPSPSRLRSGRLRTKLEDREERELAEEIRPSLAEPRPQSLPPESKGRVPAAAAAPVENAAFLMQRSRPSSTSLRPAQPLPLATQQA</sequence>
<feature type="non-terminal residue" evidence="2">
    <location>
        <position position="202"/>
    </location>
</feature>
<accession>A0AAD6ZIY0</accession>
<evidence type="ECO:0000313" key="3">
    <source>
        <dbReference type="Proteomes" id="UP001218218"/>
    </source>
</evidence>
<protein>
    <submittedName>
        <fullName evidence="2">Uncharacterized protein</fullName>
    </submittedName>
</protein>
<keyword evidence="3" id="KW-1185">Reference proteome</keyword>
<comment type="caution">
    <text evidence="2">The sequence shown here is derived from an EMBL/GenBank/DDBJ whole genome shotgun (WGS) entry which is preliminary data.</text>
</comment>
<dbReference type="AlphaFoldDB" id="A0AAD6ZIY0"/>
<name>A0AAD6ZIY0_9AGAR</name>
<gene>
    <name evidence="2" type="ORF">DFH08DRAFT_886955</name>
</gene>
<dbReference type="EMBL" id="JARIHO010000044">
    <property type="protein sequence ID" value="KAJ7325598.1"/>
    <property type="molecule type" value="Genomic_DNA"/>
</dbReference>
<proteinExistence type="predicted"/>
<feature type="compositionally biased region" description="Low complexity" evidence="1">
    <location>
        <begin position="164"/>
        <end position="176"/>
    </location>
</feature>
<reference evidence="2" key="1">
    <citation type="submission" date="2023-03" db="EMBL/GenBank/DDBJ databases">
        <title>Massive genome expansion in bonnet fungi (Mycena s.s.) driven by repeated elements and novel gene families across ecological guilds.</title>
        <authorList>
            <consortium name="Lawrence Berkeley National Laboratory"/>
            <person name="Harder C.B."/>
            <person name="Miyauchi S."/>
            <person name="Viragh M."/>
            <person name="Kuo A."/>
            <person name="Thoen E."/>
            <person name="Andreopoulos B."/>
            <person name="Lu D."/>
            <person name="Skrede I."/>
            <person name="Drula E."/>
            <person name="Henrissat B."/>
            <person name="Morin E."/>
            <person name="Kohler A."/>
            <person name="Barry K."/>
            <person name="LaButti K."/>
            <person name="Morin E."/>
            <person name="Salamov A."/>
            <person name="Lipzen A."/>
            <person name="Mereny Z."/>
            <person name="Hegedus B."/>
            <person name="Baldrian P."/>
            <person name="Stursova M."/>
            <person name="Weitz H."/>
            <person name="Taylor A."/>
            <person name="Grigoriev I.V."/>
            <person name="Nagy L.G."/>
            <person name="Martin F."/>
            <person name="Kauserud H."/>
        </authorList>
    </citation>
    <scope>NUCLEOTIDE SEQUENCE</scope>
    <source>
        <strain evidence="2">CBHHK002</strain>
    </source>
</reference>
<feature type="region of interest" description="Disordered" evidence="1">
    <location>
        <begin position="133"/>
        <end position="202"/>
    </location>
</feature>
<organism evidence="2 3">
    <name type="scientific">Mycena albidolilacea</name>
    <dbReference type="NCBI Taxonomy" id="1033008"/>
    <lineage>
        <taxon>Eukaryota</taxon>
        <taxon>Fungi</taxon>
        <taxon>Dikarya</taxon>
        <taxon>Basidiomycota</taxon>
        <taxon>Agaricomycotina</taxon>
        <taxon>Agaricomycetes</taxon>
        <taxon>Agaricomycetidae</taxon>
        <taxon>Agaricales</taxon>
        <taxon>Marasmiineae</taxon>
        <taxon>Mycenaceae</taxon>
        <taxon>Mycena</taxon>
    </lineage>
</organism>
<evidence type="ECO:0000256" key="1">
    <source>
        <dbReference type="SAM" id="MobiDB-lite"/>
    </source>
</evidence>
<dbReference type="Proteomes" id="UP001218218">
    <property type="component" value="Unassembled WGS sequence"/>
</dbReference>